<dbReference type="InterPro" id="IPR009057">
    <property type="entry name" value="Homeodomain-like_sf"/>
</dbReference>
<evidence type="ECO:0000256" key="2">
    <source>
        <dbReference type="PROSITE-ProRule" id="PRU00335"/>
    </source>
</evidence>
<evidence type="ECO:0000313" key="4">
    <source>
        <dbReference type="EMBL" id="KAA0021740.1"/>
    </source>
</evidence>
<keyword evidence="1 2" id="KW-0238">DNA-binding</keyword>
<reference evidence="4 5" key="1">
    <citation type="submission" date="2019-07" db="EMBL/GenBank/DDBJ databases">
        <title>Rhodococcus cavernicolus sp. nov., isolated from a cave.</title>
        <authorList>
            <person name="Lee S.D."/>
        </authorList>
    </citation>
    <scope>NUCLEOTIDE SEQUENCE [LARGE SCALE GENOMIC DNA]</scope>
    <source>
        <strain evidence="4 5">C1-24</strain>
    </source>
</reference>
<comment type="caution">
    <text evidence="4">The sequence shown here is derived from an EMBL/GenBank/DDBJ whole genome shotgun (WGS) entry which is preliminary data.</text>
</comment>
<feature type="DNA-binding region" description="H-T-H motif" evidence="2">
    <location>
        <begin position="41"/>
        <end position="60"/>
    </location>
</feature>
<protein>
    <submittedName>
        <fullName evidence="4">TetR/AcrR family transcriptional regulator</fullName>
    </submittedName>
</protein>
<dbReference type="EMBL" id="VLNY01000008">
    <property type="protein sequence ID" value="KAA0021740.1"/>
    <property type="molecule type" value="Genomic_DNA"/>
</dbReference>
<proteinExistence type="predicted"/>
<dbReference type="AlphaFoldDB" id="A0A5A7S6J3"/>
<dbReference type="Proteomes" id="UP000322244">
    <property type="component" value="Unassembled WGS sequence"/>
</dbReference>
<keyword evidence="5" id="KW-1185">Reference proteome</keyword>
<evidence type="ECO:0000259" key="3">
    <source>
        <dbReference type="PROSITE" id="PS50977"/>
    </source>
</evidence>
<evidence type="ECO:0000256" key="1">
    <source>
        <dbReference type="ARBA" id="ARBA00023125"/>
    </source>
</evidence>
<dbReference type="SUPFAM" id="SSF46689">
    <property type="entry name" value="Homeodomain-like"/>
    <property type="match status" value="1"/>
</dbReference>
<organism evidence="4 5">
    <name type="scientific">Antrihabitans cavernicola</name>
    <dbReference type="NCBI Taxonomy" id="2495913"/>
    <lineage>
        <taxon>Bacteria</taxon>
        <taxon>Bacillati</taxon>
        <taxon>Actinomycetota</taxon>
        <taxon>Actinomycetes</taxon>
        <taxon>Mycobacteriales</taxon>
        <taxon>Nocardiaceae</taxon>
        <taxon>Antrihabitans</taxon>
    </lineage>
</organism>
<dbReference type="InterPro" id="IPR001647">
    <property type="entry name" value="HTH_TetR"/>
</dbReference>
<dbReference type="GO" id="GO:0003677">
    <property type="term" value="F:DNA binding"/>
    <property type="evidence" value="ECO:0007669"/>
    <property type="project" value="UniProtKB-UniRule"/>
</dbReference>
<accession>A0A5A7S6J3</accession>
<dbReference type="PROSITE" id="PS50977">
    <property type="entry name" value="HTH_TETR_2"/>
    <property type="match status" value="1"/>
</dbReference>
<evidence type="ECO:0000313" key="5">
    <source>
        <dbReference type="Proteomes" id="UP000322244"/>
    </source>
</evidence>
<sequence>MATQTARSYGGRDAAERASERRRILMDAGLDLLTDPTATVAVRSVCRRAGLVARYFYENFTDRDALVDAVFDSMVERIATSTLVAVASAGPVPAQQIRAGIANIVDVVGDDRRLGALLFATDLAESRLAERRLQSSTLFAGLLAERARANVSAKTVSKELELTATFVVGGFAQVLAAWIAGGMSVPRTELVDHCAGLFLRLAPDTA</sequence>
<gene>
    <name evidence="4" type="ORF">FOY51_17810</name>
</gene>
<dbReference type="RefSeq" id="WP_149431607.1">
    <property type="nucleotide sequence ID" value="NZ_VLNY01000008.1"/>
</dbReference>
<feature type="domain" description="HTH tetR-type" evidence="3">
    <location>
        <begin position="19"/>
        <end position="78"/>
    </location>
</feature>
<dbReference type="Gene3D" id="1.10.357.10">
    <property type="entry name" value="Tetracycline Repressor, domain 2"/>
    <property type="match status" value="1"/>
</dbReference>
<dbReference type="OrthoDB" id="3783612at2"/>
<name>A0A5A7S6J3_9NOCA</name>